<dbReference type="OrthoDB" id="1750575at2759"/>
<gene>
    <name evidence="3" type="ORF">F0562_018174</name>
</gene>
<dbReference type="EMBL" id="CM018052">
    <property type="protein sequence ID" value="KAA8515040.1"/>
    <property type="molecule type" value="Genomic_DNA"/>
</dbReference>
<feature type="region of interest" description="Disordered" evidence="1">
    <location>
        <begin position="1"/>
        <end position="23"/>
    </location>
</feature>
<protein>
    <recommendedName>
        <fullName evidence="2">Retrotransposon Copia-like N-terminal domain-containing protein</fullName>
    </recommendedName>
</protein>
<feature type="compositionally biased region" description="Polar residues" evidence="1">
    <location>
        <begin position="292"/>
        <end position="317"/>
    </location>
</feature>
<dbReference type="InterPro" id="IPR029472">
    <property type="entry name" value="Copia-like_N"/>
</dbReference>
<feature type="domain" description="Retrotransposon Copia-like N-terminal" evidence="2">
    <location>
        <begin position="30"/>
        <end position="70"/>
    </location>
</feature>
<evidence type="ECO:0000313" key="4">
    <source>
        <dbReference type="Proteomes" id="UP000325577"/>
    </source>
</evidence>
<dbReference type="PANTHER" id="PTHR34222">
    <property type="entry name" value="GAG_PRE-INTEGRS DOMAIN-CONTAINING PROTEIN"/>
    <property type="match status" value="1"/>
</dbReference>
<feature type="region of interest" description="Disordered" evidence="1">
    <location>
        <begin position="289"/>
        <end position="320"/>
    </location>
</feature>
<sequence length="448" mass="50222">MANSENTILNSSKSASAAPPHLGPSQDLMSAQMMLHKLDGTNYLAWSQFVRLYITGKGKLGYLTGDKPQPEATDPTFTNWVEENAMLMTWLLQTMTLDVSTGYMRLPTAKDIWDAAAQTYSVGSNDAQIYDLKRRVHETTQKGKSLSAYFTALQALWQELDYYQPCEMKCADDTALFLKRIEKERTFEFLASLNPELDQVRIQVFSKIPIPSLREVYAHVRAEELRRTVMLLPTSQEGSALASSVHQPAILTGNSRGDKDALYCDYCNKTRHTRATCFKLHPHLQPSWYSAKGSSSKQGGRTSNGSSSKAHFTTSDVSAKYPPTQIEQMIQECARILSTKEASSSSTNIANSDKSWDVFPVLELENLHESLPETEDVQNIMEEDGEDMQHIVTRPSHSLEPYLQVYSSRERAPLDHPHDQSSTPVTGNPEDIHHSSKILKSPNHGKAY</sequence>
<organism evidence="3 4">
    <name type="scientific">Nyssa sinensis</name>
    <dbReference type="NCBI Taxonomy" id="561372"/>
    <lineage>
        <taxon>Eukaryota</taxon>
        <taxon>Viridiplantae</taxon>
        <taxon>Streptophyta</taxon>
        <taxon>Embryophyta</taxon>
        <taxon>Tracheophyta</taxon>
        <taxon>Spermatophyta</taxon>
        <taxon>Magnoliopsida</taxon>
        <taxon>eudicotyledons</taxon>
        <taxon>Gunneridae</taxon>
        <taxon>Pentapetalae</taxon>
        <taxon>asterids</taxon>
        <taxon>Cornales</taxon>
        <taxon>Nyssaceae</taxon>
        <taxon>Nyssa</taxon>
    </lineage>
</organism>
<dbReference type="AlphaFoldDB" id="A0A5J4Z9F0"/>
<accession>A0A5J4Z9F0</accession>
<proteinExistence type="predicted"/>
<keyword evidence="4" id="KW-1185">Reference proteome</keyword>
<name>A0A5J4Z9F0_9ASTE</name>
<evidence type="ECO:0000256" key="1">
    <source>
        <dbReference type="SAM" id="MobiDB-lite"/>
    </source>
</evidence>
<evidence type="ECO:0000259" key="2">
    <source>
        <dbReference type="Pfam" id="PF14244"/>
    </source>
</evidence>
<dbReference type="PANTHER" id="PTHR34222:SF37">
    <property type="entry name" value="RETROTRANSPOSON GAG DOMAIN-CONTAINING PROTEIN"/>
    <property type="match status" value="1"/>
</dbReference>
<dbReference type="Pfam" id="PF14244">
    <property type="entry name" value="Retrotran_gag_3"/>
    <property type="match status" value="1"/>
</dbReference>
<feature type="region of interest" description="Disordered" evidence="1">
    <location>
        <begin position="412"/>
        <end position="448"/>
    </location>
</feature>
<dbReference type="Proteomes" id="UP000325577">
    <property type="component" value="Linkage Group LG9"/>
</dbReference>
<feature type="compositionally biased region" description="Polar residues" evidence="1">
    <location>
        <begin position="1"/>
        <end position="15"/>
    </location>
</feature>
<reference evidence="3 4" key="1">
    <citation type="submission" date="2019-09" db="EMBL/GenBank/DDBJ databases">
        <title>A chromosome-level genome assembly of the Chinese tupelo Nyssa sinensis.</title>
        <authorList>
            <person name="Yang X."/>
            <person name="Kang M."/>
            <person name="Yang Y."/>
            <person name="Xiong H."/>
            <person name="Wang M."/>
            <person name="Zhang Z."/>
            <person name="Wang Z."/>
            <person name="Wu H."/>
            <person name="Ma T."/>
            <person name="Liu J."/>
            <person name="Xi Z."/>
        </authorList>
    </citation>
    <scope>NUCLEOTIDE SEQUENCE [LARGE SCALE GENOMIC DNA]</scope>
    <source>
        <strain evidence="3">J267</strain>
        <tissue evidence="3">Leaf</tissue>
    </source>
</reference>
<evidence type="ECO:0000313" key="3">
    <source>
        <dbReference type="EMBL" id="KAA8515040.1"/>
    </source>
</evidence>